<evidence type="ECO:0000256" key="6">
    <source>
        <dbReference type="ARBA" id="ARBA00023136"/>
    </source>
</evidence>
<evidence type="ECO:0000256" key="1">
    <source>
        <dbReference type="ARBA" id="ARBA00004651"/>
    </source>
</evidence>
<organism evidence="9 10">
    <name type="scientific">Cohnella fermenti</name>
    <dbReference type="NCBI Taxonomy" id="2565925"/>
    <lineage>
        <taxon>Bacteria</taxon>
        <taxon>Bacillati</taxon>
        <taxon>Bacillota</taxon>
        <taxon>Bacilli</taxon>
        <taxon>Bacillales</taxon>
        <taxon>Paenibacillaceae</taxon>
        <taxon>Cohnella</taxon>
    </lineage>
</organism>
<evidence type="ECO:0000259" key="8">
    <source>
        <dbReference type="PROSITE" id="PS50885"/>
    </source>
</evidence>
<dbReference type="InterPro" id="IPR003660">
    <property type="entry name" value="HAMP_dom"/>
</dbReference>
<keyword evidence="3" id="KW-0597">Phosphoprotein</keyword>
<keyword evidence="10" id="KW-1185">Reference proteome</keyword>
<dbReference type="CDD" id="cd06225">
    <property type="entry name" value="HAMP"/>
    <property type="match status" value="1"/>
</dbReference>
<dbReference type="PANTHER" id="PTHR34220">
    <property type="entry name" value="SENSOR HISTIDINE KINASE YPDA"/>
    <property type="match status" value="1"/>
</dbReference>
<dbReference type="EMBL" id="SSOB01000035">
    <property type="protein sequence ID" value="THF75049.1"/>
    <property type="molecule type" value="Genomic_DNA"/>
</dbReference>
<dbReference type="GO" id="GO:0005886">
    <property type="term" value="C:plasma membrane"/>
    <property type="evidence" value="ECO:0007669"/>
    <property type="project" value="UniProtKB-SubCell"/>
</dbReference>
<evidence type="ECO:0000256" key="7">
    <source>
        <dbReference type="SAM" id="Phobius"/>
    </source>
</evidence>
<dbReference type="AlphaFoldDB" id="A0A4S4BKA2"/>
<keyword evidence="4" id="KW-0808">Transferase</keyword>
<dbReference type="Pfam" id="PF00672">
    <property type="entry name" value="HAMP"/>
    <property type="match status" value="1"/>
</dbReference>
<dbReference type="InterPro" id="IPR036890">
    <property type="entry name" value="HATPase_C_sf"/>
</dbReference>
<dbReference type="GO" id="GO:0000155">
    <property type="term" value="F:phosphorelay sensor kinase activity"/>
    <property type="evidence" value="ECO:0007669"/>
    <property type="project" value="InterPro"/>
</dbReference>
<dbReference type="Pfam" id="PF02518">
    <property type="entry name" value="HATPase_c"/>
    <property type="match status" value="1"/>
</dbReference>
<feature type="domain" description="HAMP" evidence="8">
    <location>
        <begin position="325"/>
        <end position="377"/>
    </location>
</feature>
<evidence type="ECO:0000256" key="2">
    <source>
        <dbReference type="ARBA" id="ARBA00022475"/>
    </source>
</evidence>
<dbReference type="Proteomes" id="UP000310636">
    <property type="component" value="Unassembled WGS sequence"/>
</dbReference>
<comment type="subcellular location">
    <subcellularLocation>
        <location evidence="1">Cell membrane</location>
        <topology evidence="1">Multi-pass membrane protein</topology>
    </subcellularLocation>
</comment>
<dbReference type="SMART" id="SM00387">
    <property type="entry name" value="HATPase_c"/>
    <property type="match status" value="1"/>
</dbReference>
<evidence type="ECO:0000313" key="10">
    <source>
        <dbReference type="Proteomes" id="UP000310636"/>
    </source>
</evidence>
<dbReference type="SUPFAM" id="SSF55874">
    <property type="entry name" value="ATPase domain of HSP90 chaperone/DNA topoisomerase II/histidine kinase"/>
    <property type="match status" value="1"/>
</dbReference>
<dbReference type="PROSITE" id="PS50885">
    <property type="entry name" value="HAMP"/>
    <property type="match status" value="1"/>
</dbReference>
<keyword evidence="7" id="KW-1133">Transmembrane helix</keyword>
<dbReference type="InterPro" id="IPR010559">
    <property type="entry name" value="Sig_transdc_His_kin_internal"/>
</dbReference>
<dbReference type="RefSeq" id="WP_136372240.1">
    <property type="nucleotide sequence ID" value="NZ_SSOB01000035.1"/>
</dbReference>
<dbReference type="SUPFAM" id="SSF158472">
    <property type="entry name" value="HAMP domain-like"/>
    <property type="match status" value="1"/>
</dbReference>
<keyword evidence="7" id="KW-0812">Transmembrane</keyword>
<sequence length="610" mass="67747">MRRYRLPNWFDNRSIRNKITILYIPLVVLPLLLLGIVSNRIYTEAIVGKTEESIADNSQLIATRIQGILQNMESSANNMTLSLNRIVSEEEEPTPGEDVRYEALIVNQLSFALLVFPDVDSAAFIDAKGRVYATHSAMTNGAEQFAGSELAEQLRATSGENRWLGVQRRDFLVRTPEQTVLSLGKKVTEISTGRTLGYLVVNADETKLSGIFPREGEGILADYSIVDESGTVVSARDPGKLFAPLEDRAALDWLSGGASSALDEPFRHGDTLTVGYRLGAMGWTLVTEVPIKELTRDTSKISLIIVLIGLGCFLLVLANAGLLSRTIAAPIVRLTRAMRKVQEGSIDTRFETRGRDEIGQLGSGFNSMIGRIRELLVRVRREQRQKREYELALIQSQIKPHFLYNTLDVIYTLSEMGRTRDVQRTTKALADYYRNVLSKGREMITIAEELQNVRDYLAIQKVRYSDVFEYRIDVPAELEPYPILKLTLQPLVENAIYHGLKPTGAFGHLSVTGELGDDGILLKVTDDGVGMSEAELAAIWAADTDGNRKPSFGMRNAHERIRLYFGSGYGLEVRSAPGQGTTVTARLPASLEWAEAEGDDGEEEKEGDQR</sequence>
<keyword evidence="6 7" id="KW-0472">Membrane</keyword>
<gene>
    <name evidence="9" type="ORF">E6C55_23370</name>
</gene>
<dbReference type="InterPro" id="IPR050640">
    <property type="entry name" value="Bact_2-comp_sensor_kinase"/>
</dbReference>
<keyword evidence="2" id="KW-1003">Cell membrane</keyword>
<name>A0A4S4BKA2_9BACL</name>
<feature type="transmembrane region" description="Helical" evidence="7">
    <location>
        <begin position="301"/>
        <end position="323"/>
    </location>
</feature>
<protein>
    <submittedName>
        <fullName evidence="9">Sensor histidine kinase</fullName>
    </submittedName>
</protein>
<dbReference type="OrthoDB" id="9809348at2"/>
<dbReference type="PANTHER" id="PTHR34220:SF7">
    <property type="entry name" value="SENSOR HISTIDINE KINASE YPDA"/>
    <property type="match status" value="1"/>
</dbReference>
<evidence type="ECO:0000256" key="5">
    <source>
        <dbReference type="ARBA" id="ARBA00022777"/>
    </source>
</evidence>
<dbReference type="Pfam" id="PF06580">
    <property type="entry name" value="His_kinase"/>
    <property type="match status" value="1"/>
</dbReference>
<feature type="transmembrane region" description="Helical" evidence="7">
    <location>
        <begin position="21"/>
        <end position="42"/>
    </location>
</feature>
<dbReference type="Gene3D" id="6.10.340.10">
    <property type="match status" value="1"/>
</dbReference>
<dbReference type="SMART" id="SM00304">
    <property type="entry name" value="HAMP"/>
    <property type="match status" value="1"/>
</dbReference>
<accession>A0A4S4BKA2</accession>
<reference evidence="9 10" key="1">
    <citation type="submission" date="2019-04" db="EMBL/GenBank/DDBJ databases">
        <title>Cohnella sp. nov. isolated from preserved vegetables.</title>
        <authorList>
            <person name="Lin S.-Y."/>
            <person name="Hung M.-H."/>
            <person name="Young C.-C."/>
        </authorList>
    </citation>
    <scope>NUCLEOTIDE SEQUENCE [LARGE SCALE GENOMIC DNA]</scope>
    <source>
        <strain evidence="9 10">CC-MHH1044</strain>
    </source>
</reference>
<comment type="caution">
    <text evidence="9">The sequence shown here is derived from an EMBL/GenBank/DDBJ whole genome shotgun (WGS) entry which is preliminary data.</text>
</comment>
<keyword evidence="5 9" id="KW-0418">Kinase</keyword>
<evidence type="ECO:0000256" key="3">
    <source>
        <dbReference type="ARBA" id="ARBA00022553"/>
    </source>
</evidence>
<dbReference type="Gene3D" id="3.30.565.10">
    <property type="entry name" value="Histidine kinase-like ATPase, C-terminal domain"/>
    <property type="match status" value="1"/>
</dbReference>
<evidence type="ECO:0000256" key="4">
    <source>
        <dbReference type="ARBA" id="ARBA00022679"/>
    </source>
</evidence>
<evidence type="ECO:0000313" key="9">
    <source>
        <dbReference type="EMBL" id="THF75049.1"/>
    </source>
</evidence>
<dbReference type="InterPro" id="IPR003594">
    <property type="entry name" value="HATPase_dom"/>
</dbReference>
<proteinExistence type="predicted"/>